<gene>
    <name evidence="3" type="ORF">HYDPIDRAFT_103565</name>
</gene>
<dbReference type="EMBL" id="KN840043">
    <property type="protein sequence ID" value="KIJ57941.1"/>
    <property type="molecule type" value="Genomic_DNA"/>
</dbReference>
<dbReference type="Pfam" id="PF18759">
    <property type="entry name" value="Plavaka"/>
    <property type="match status" value="1"/>
</dbReference>
<name>A0A0C9W5N3_9AGAM</name>
<keyword evidence="4" id="KW-1185">Reference proteome</keyword>
<dbReference type="OrthoDB" id="3232986at2759"/>
<organism evidence="3 4">
    <name type="scientific">Hydnomerulius pinastri MD-312</name>
    <dbReference type="NCBI Taxonomy" id="994086"/>
    <lineage>
        <taxon>Eukaryota</taxon>
        <taxon>Fungi</taxon>
        <taxon>Dikarya</taxon>
        <taxon>Basidiomycota</taxon>
        <taxon>Agaricomycotina</taxon>
        <taxon>Agaricomycetes</taxon>
        <taxon>Agaricomycetidae</taxon>
        <taxon>Boletales</taxon>
        <taxon>Boletales incertae sedis</taxon>
        <taxon>Leucogyrophana</taxon>
    </lineage>
</organism>
<dbReference type="Proteomes" id="UP000053820">
    <property type="component" value="Unassembled WGS sequence"/>
</dbReference>
<dbReference type="AlphaFoldDB" id="A0A0C9W5N3"/>
<evidence type="ECO:0000313" key="4">
    <source>
        <dbReference type="Proteomes" id="UP000053820"/>
    </source>
</evidence>
<evidence type="ECO:0000259" key="2">
    <source>
        <dbReference type="Pfam" id="PF20722"/>
    </source>
</evidence>
<dbReference type="Pfam" id="PF20722">
    <property type="entry name" value="DUF6830"/>
    <property type="match status" value="1"/>
</dbReference>
<reference evidence="3 4" key="1">
    <citation type="submission" date="2014-04" db="EMBL/GenBank/DDBJ databases">
        <title>Evolutionary Origins and Diversification of the Mycorrhizal Mutualists.</title>
        <authorList>
            <consortium name="DOE Joint Genome Institute"/>
            <consortium name="Mycorrhizal Genomics Consortium"/>
            <person name="Kohler A."/>
            <person name="Kuo A."/>
            <person name="Nagy L.G."/>
            <person name="Floudas D."/>
            <person name="Copeland A."/>
            <person name="Barry K.W."/>
            <person name="Cichocki N."/>
            <person name="Veneault-Fourrey C."/>
            <person name="LaButti K."/>
            <person name="Lindquist E.A."/>
            <person name="Lipzen A."/>
            <person name="Lundell T."/>
            <person name="Morin E."/>
            <person name="Murat C."/>
            <person name="Riley R."/>
            <person name="Ohm R."/>
            <person name="Sun H."/>
            <person name="Tunlid A."/>
            <person name="Henrissat B."/>
            <person name="Grigoriev I.V."/>
            <person name="Hibbett D.S."/>
            <person name="Martin F."/>
        </authorList>
    </citation>
    <scope>NUCLEOTIDE SEQUENCE [LARGE SCALE GENOMIC DNA]</scope>
    <source>
        <strain evidence="3 4">MD-312</strain>
    </source>
</reference>
<sequence length="887" mass="100347">MSASPISSSRRWRQYHPNPGTSAPGGLNVLQKMDLDEHAEIRETVNVFYPFAGKREWDLAGWLSSGSLSQKEIDKFLKLQYVKDHPISFNTAKDLRARIESLPEVPRWRFQEIKVGDYKTKDPLMLYWRDGLEVAEYLFGNPVFGMTMDFTPYREYEHTQHGDERVYGEFMSADHAWDIQSSLPEGHSFIGVIGASDKTPLTIGTGNKEMHPVLLSLANIHAGVRMKATSHAYALVAYLPIPKFINVSKPVHSVLSARVYHFALSIVTQKLQSAAREGVVMADPMGNLRVVHTPLVAWIADYPEQLLIACTSAKNSPISLASAAQFGDATPHLPRTRELTLQAIDHVCTLTDPRVIEMFHRTCLLHQLNGVVEPFWRDWGNACPSIFLTPDALHQWHKFYFDHCLRWVINIIGGKELDLRLAALQPRTGTRHWAHGVSTLKQCTGREHRDLEKLLPAVVAGVVSDDVLSALRAITEFIFLAQNLFHYDETLHALSEALREFHHYKSSIIDAGGRQGKNGPLQHFQIPKLELAQHVARSTRSMGAPYQWSSDITERCHITHVKSPYRMSNRRKFHGQCCRFLDRQEKQRCFQLYTTLKSADSPLINEMANEAQLVSLHYPESAWISRVLPNEQHVSTVKPSPSLFDKSNSLISPDASTAILLTIKPHLSDTPIDEASVMYHLGDLRAALGDFVSGRSYLNRLGRRISQPNCVLPFTHIHLWQKFRIQQRSIQNPDTVEPPQTVQAVPPDASLPFGRANTILISHERYLVAQVKAILQPIFNPPVPPLIYAEFFSFSTAHYRMVGNVRVVAPAPKIEMFVVHRRLRSNGAHLGDIIPMSAVRQVVQLVPKFGAHISQDITCDNSLEFLREFYVNSFADKETFHAILSYQ</sequence>
<proteinExistence type="predicted"/>
<dbReference type="InterPro" id="IPR041078">
    <property type="entry name" value="Plavaka"/>
</dbReference>
<feature type="region of interest" description="Disordered" evidence="1">
    <location>
        <begin position="1"/>
        <end position="27"/>
    </location>
</feature>
<feature type="domain" description="DUF6830" evidence="2">
    <location>
        <begin position="655"/>
        <end position="764"/>
    </location>
</feature>
<dbReference type="HOGENOM" id="CLU_006344_10_2_1"/>
<evidence type="ECO:0000313" key="3">
    <source>
        <dbReference type="EMBL" id="KIJ57941.1"/>
    </source>
</evidence>
<dbReference type="InterPro" id="IPR049233">
    <property type="entry name" value="DUF6830"/>
</dbReference>
<protein>
    <submittedName>
        <fullName evidence="3">Unplaced genomic scaffold scaffold_209, whole genome shotgun sequence</fullName>
    </submittedName>
</protein>
<evidence type="ECO:0000256" key="1">
    <source>
        <dbReference type="SAM" id="MobiDB-lite"/>
    </source>
</evidence>
<accession>A0A0C9W5N3</accession>